<dbReference type="RefSeq" id="WP_008084455.1">
    <property type="nucleotide sequence ID" value="NC_013926.1"/>
</dbReference>
<dbReference type="GO" id="GO:0008233">
    <property type="term" value="F:peptidase activity"/>
    <property type="evidence" value="ECO:0007669"/>
    <property type="project" value="UniProtKB-KW"/>
</dbReference>
<name>B5IDJ5_ACIB4</name>
<dbReference type="eggNOG" id="arCOG04471">
    <property type="taxonomic scope" value="Archaea"/>
</dbReference>
<keyword evidence="3" id="KW-0645">Protease</keyword>
<keyword evidence="2" id="KW-1003">Cell membrane</keyword>
<dbReference type="NCBIfam" id="TIGR03762">
    <property type="entry name" value="archaeo_artC"/>
    <property type="match status" value="1"/>
</dbReference>
<evidence type="ECO:0000313" key="8">
    <source>
        <dbReference type="EMBL" id="ADD08070.1"/>
    </source>
</evidence>
<dbReference type="InterPro" id="IPR026392">
    <property type="entry name" value="Exo/Archaeosortase_dom"/>
</dbReference>
<organism evidence="8 9">
    <name type="scientific">Aciduliprofundum boonei (strain DSM 19572 / T469)</name>
    <dbReference type="NCBI Taxonomy" id="439481"/>
    <lineage>
        <taxon>Archaea</taxon>
        <taxon>Methanobacteriati</taxon>
        <taxon>Thermoplasmatota</taxon>
        <taxon>DHVE2 group</taxon>
        <taxon>Candidatus Aciduliprofundum</taxon>
    </lineage>
</organism>
<dbReference type="Pfam" id="PF09721">
    <property type="entry name" value="Exosortase_EpsH"/>
    <property type="match status" value="1"/>
</dbReference>
<dbReference type="AlphaFoldDB" id="B5IDJ5"/>
<evidence type="ECO:0000256" key="6">
    <source>
        <dbReference type="ARBA" id="ARBA00022989"/>
    </source>
</evidence>
<evidence type="ECO:0000313" key="9">
    <source>
        <dbReference type="Proteomes" id="UP000001400"/>
    </source>
</evidence>
<sequence length="284" mass="32645">MNFAKMKKYIDENRYNLFIYSVLIVSMTYFISYVGMTLITVLLFLVIVVLDAKNYKKLNSKFYSVGNIPVDFIIGIILVVLPFLNYVFNPLHTSPNFGNIDVTFVLVGLAIMFYGMRDLWEFYLPVGFILAIAVFEFLMGTTLFIDILGPTFINFTIYFSTALVNLFGYGVTAGPNYFILPNGERIYMLVWCSGIESFTLFTLLMIVLLLRERIKWWAKVALIVVGAIGDLFVNVIRVTILVAIAIDYGMSIMQLFHSNLGNILFLIYVFLFYWMVIKVFVKKN</sequence>
<gene>
    <name evidence="8" type="ordered locus">Aboo_0258</name>
</gene>
<dbReference type="EMBL" id="CP001941">
    <property type="protein sequence ID" value="ADD08070.1"/>
    <property type="molecule type" value="Genomic_DNA"/>
</dbReference>
<comment type="subcellular location">
    <subcellularLocation>
        <location evidence="1">Cell membrane</location>
        <topology evidence="1">Multi-pass membrane protein</topology>
    </subcellularLocation>
</comment>
<dbReference type="NCBIfam" id="TIGR04178">
    <property type="entry name" value="exo_archaeo"/>
    <property type="match status" value="1"/>
</dbReference>
<protein>
    <submittedName>
        <fullName evidence="8">Exosortase EpsH-related protein</fullName>
    </submittedName>
</protein>
<evidence type="ECO:0000256" key="2">
    <source>
        <dbReference type="ARBA" id="ARBA00022475"/>
    </source>
</evidence>
<dbReference type="GO" id="GO:0006508">
    <property type="term" value="P:proteolysis"/>
    <property type="evidence" value="ECO:0007669"/>
    <property type="project" value="UniProtKB-KW"/>
</dbReference>
<dbReference type="GeneID" id="8827200"/>
<keyword evidence="5" id="KW-0378">Hydrolase</keyword>
<evidence type="ECO:0000256" key="5">
    <source>
        <dbReference type="ARBA" id="ARBA00022801"/>
    </source>
</evidence>
<dbReference type="HOGENOM" id="CLU_978599_0_0_2"/>
<dbReference type="GO" id="GO:0005886">
    <property type="term" value="C:plasma membrane"/>
    <property type="evidence" value="ECO:0007669"/>
    <property type="project" value="UniProtKB-SubCell"/>
</dbReference>
<dbReference type="InterPro" id="IPR022504">
    <property type="entry name" value="Exosortase_arc"/>
</dbReference>
<dbReference type="InterPro" id="IPR019127">
    <property type="entry name" value="Exosortase"/>
</dbReference>
<proteinExistence type="predicted"/>
<dbReference type="Proteomes" id="UP000001400">
    <property type="component" value="Chromosome"/>
</dbReference>
<keyword evidence="4" id="KW-0812">Transmembrane</keyword>
<keyword evidence="6" id="KW-1133">Transmembrane helix</keyword>
<reference evidence="8" key="1">
    <citation type="submission" date="2010-02" db="EMBL/GenBank/DDBJ databases">
        <title>Complete sequence of Aciduliprofundum boonei T469.</title>
        <authorList>
            <consortium name="US DOE Joint Genome Institute"/>
            <person name="Lucas S."/>
            <person name="Copeland A."/>
            <person name="Lapidus A."/>
            <person name="Cheng J.-F."/>
            <person name="Bruce D."/>
            <person name="Goodwin L."/>
            <person name="Pitluck S."/>
            <person name="Saunders E."/>
            <person name="Detter J.C."/>
            <person name="Han C."/>
            <person name="Tapia R."/>
            <person name="Land M."/>
            <person name="Hauser L."/>
            <person name="Kyrpides N."/>
            <person name="Mikhailova N."/>
            <person name="Flores G."/>
            <person name="Reysenbach A.-L."/>
            <person name="Woyke T."/>
        </authorList>
    </citation>
    <scope>NUCLEOTIDE SEQUENCE</scope>
    <source>
        <strain evidence="8">T469</strain>
    </source>
</reference>
<evidence type="ECO:0000256" key="1">
    <source>
        <dbReference type="ARBA" id="ARBA00004651"/>
    </source>
</evidence>
<dbReference type="KEGG" id="abi:Aboo_0258"/>
<evidence type="ECO:0000256" key="4">
    <source>
        <dbReference type="ARBA" id="ARBA00022692"/>
    </source>
</evidence>
<evidence type="ECO:0000256" key="3">
    <source>
        <dbReference type="ARBA" id="ARBA00022670"/>
    </source>
</evidence>
<evidence type="ECO:0000256" key="7">
    <source>
        <dbReference type="ARBA" id="ARBA00023136"/>
    </source>
</evidence>
<keyword evidence="7" id="KW-0472">Membrane</keyword>
<keyword evidence="9" id="KW-1185">Reference proteome</keyword>
<accession>B5IDJ5</accession>